<dbReference type="EMBL" id="FQVY01000001">
    <property type="protein sequence ID" value="SHF87963.1"/>
    <property type="molecule type" value="Genomic_DNA"/>
</dbReference>
<organism evidence="1 2">
    <name type="scientific">Bittarella massiliensis</name>
    <name type="common">ex Durand et al. 2017</name>
    <dbReference type="NCBI Taxonomy" id="1720313"/>
    <lineage>
        <taxon>Bacteria</taxon>
        <taxon>Bacillati</taxon>
        <taxon>Bacillota</taxon>
        <taxon>Clostridia</taxon>
        <taxon>Eubacteriales</taxon>
        <taxon>Oscillospiraceae</taxon>
        <taxon>Bittarella (ex Durand et al. 2017)</taxon>
    </lineage>
</organism>
<dbReference type="Proteomes" id="UP000184089">
    <property type="component" value="Unassembled WGS sequence"/>
</dbReference>
<protein>
    <recommendedName>
        <fullName evidence="3">HTH domain-containing protein</fullName>
    </recommendedName>
</protein>
<accession>A0AAQ1MCK7</accession>
<proteinExistence type="predicted"/>
<name>A0AAQ1MCK7_9FIRM</name>
<evidence type="ECO:0000313" key="2">
    <source>
        <dbReference type="Proteomes" id="UP000184089"/>
    </source>
</evidence>
<comment type="caution">
    <text evidence="1">The sequence shown here is derived from an EMBL/GenBank/DDBJ whole genome shotgun (WGS) entry which is preliminary data.</text>
</comment>
<evidence type="ECO:0000313" key="1">
    <source>
        <dbReference type="EMBL" id="SHF87963.1"/>
    </source>
</evidence>
<dbReference type="AlphaFoldDB" id="A0AAQ1MCK7"/>
<reference evidence="2" key="1">
    <citation type="submission" date="2016-11" db="EMBL/GenBank/DDBJ databases">
        <authorList>
            <person name="Jaros S."/>
            <person name="Januszkiewicz K."/>
            <person name="Wedrychowicz H."/>
        </authorList>
    </citation>
    <scope>NUCLEOTIDE SEQUENCE [LARGE SCALE GENOMIC DNA]</scope>
    <source>
        <strain evidence="2">DSM 4029</strain>
    </source>
</reference>
<sequence length="106" mass="12199">MSVPRRRTNGTAPGRVACQSLREKAANRNHYDKERKVFLCMAEKQSFMRVDEVAQELGVSKSYAYKIVQKLNAELKSLGYLTISGRVNRKFFYEKLCYGEKEGRGI</sequence>
<evidence type="ECO:0008006" key="3">
    <source>
        <dbReference type="Google" id="ProtNLM"/>
    </source>
</evidence>
<gene>
    <name evidence="1" type="ORF">SAMN05444424_1021</name>
</gene>